<organism evidence="18">
    <name type="scientific">Styela clava</name>
    <name type="common">Sea squirt</name>
    <dbReference type="NCBI Taxonomy" id="7725"/>
    <lineage>
        <taxon>Eukaryota</taxon>
        <taxon>Metazoa</taxon>
        <taxon>Chordata</taxon>
        <taxon>Tunicata</taxon>
        <taxon>Ascidiacea</taxon>
        <taxon>Stolidobranchia</taxon>
        <taxon>Styelidae</taxon>
        <taxon>Styela</taxon>
    </lineage>
</organism>
<keyword evidence="6 16" id="KW-0679">Respiratory chain</keyword>
<evidence type="ECO:0000256" key="16">
    <source>
        <dbReference type="RuleBase" id="RU003297"/>
    </source>
</evidence>
<geneLocation type="mitochondrion" evidence="18"/>
<keyword evidence="11 16" id="KW-0520">NAD</keyword>
<evidence type="ECO:0000256" key="10">
    <source>
        <dbReference type="ARBA" id="ARBA00022989"/>
    </source>
</evidence>
<keyword evidence="12 16" id="KW-0830">Ubiquinone</keyword>
<keyword evidence="5 16" id="KW-0813">Transport</keyword>
<name>A0A024HWD3_STYCL</name>
<sequence length="442" mass="50456">MFYFIFFLLLMGTIIHTNKNQFWGFLYLLMSSFLYFLKCFGSDLNNSVGHYYPFSLDFLSFFMVHVSFFIMVASMISGYSHVNSNLSFFMVINISIFLILILFFSVFNVLLFFLFFEMVLVPMLLLISKWGAQSERIIANYYMFMYTVVGSIPLLLFSLYCMKVYLGYYSFFFRGELGFYIPNLVGLLLIMGFLCKLPIYSLHSWLPKAHVEAPVGGSMILAGLLLKMGGYGLVRFFSLTSFSYGAVFLMLLIIVVIGMLIPVLLCSRMVDIKSFIAFSSISHMCIAVVGLMVFGMYGLVGCLVLFIGHGIISPMMFFSANMLYEKLKSRSMMGVMGSDNLSVMFMWIFLVVILVNMGMPPFFNFFGELACYAGIFSYGYSLGIMLLLTMVFTGAVMFYFVSKVMKGGFSGMILGEFNSREYMNLMFMFNLVVYYTLMLPVF</sequence>
<evidence type="ECO:0000313" key="18">
    <source>
        <dbReference type="EMBL" id="CDM98932.1"/>
    </source>
</evidence>
<feature type="transmembrane region" description="Helical" evidence="16">
    <location>
        <begin position="378"/>
        <end position="401"/>
    </location>
</feature>
<keyword evidence="14 16" id="KW-0472">Membrane</keyword>
<evidence type="ECO:0000256" key="1">
    <source>
        <dbReference type="ARBA" id="ARBA00004225"/>
    </source>
</evidence>
<dbReference type="OrthoDB" id="564260at2759"/>
<dbReference type="EMBL" id="HG931920">
    <property type="protein sequence ID" value="CDM98932.1"/>
    <property type="molecule type" value="Genomic_DNA"/>
</dbReference>
<feature type="transmembrane region" description="Helical" evidence="16">
    <location>
        <begin position="21"/>
        <end position="38"/>
    </location>
</feature>
<comment type="subcellular location">
    <subcellularLocation>
        <location evidence="1 16">Mitochondrion membrane</location>
        <topology evidence="1 16">Multi-pass membrane protein</topology>
    </subcellularLocation>
</comment>
<dbReference type="GO" id="GO:0015990">
    <property type="term" value="P:electron transport coupled proton transport"/>
    <property type="evidence" value="ECO:0007669"/>
    <property type="project" value="TreeGrafter"/>
</dbReference>
<dbReference type="PRINTS" id="PR01437">
    <property type="entry name" value="NUOXDRDTASE4"/>
</dbReference>
<evidence type="ECO:0000256" key="13">
    <source>
        <dbReference type="ARBA" id="ARBA00023128"/>
    </source>
</evidence>
<dbReference type="GO" id="GO:0008137">
    <property type="term" value="F:NADH dehydrogenase (ubiquinone) activity"/>
    <property type="evidence" value="ECO:0007669"/>
    <property type="project" value="UniProtKB-UniRule"/>
</dbReference>
<comment type="function">
    <text evidence="16">Core subunit of the mitochondrial membrane respiratory chain NADH dehydrogenase (Complex I) which catalyzes electron transfer from NADH through the respiratory chain, using ubiquinone as an electron acceptor. Essential for the catalytic activity and assembly of complex I.</text>
</comment>
<evidence type="ECO:0000256" key="7">
    <source>
        <dbReference type="ARBA" id="ARBA00022692"/>
    </source>
</evidence>
<feature type="transmembrane region" description="Helical" evidence="16">
    <location>
        <begin position="275"/>
        <end position="297"/>
    </location>
</feature>
<evidence type="ECO:0000256" key="11">
    <source>
        <dbReference type="ARBA" id="ARBA00023027"/>
    </source>
</evidence>
<dbReference type="GO" id="GO:0042773">
    <property type="term" value="P:ATP synthesis coupled electron transport"/>
    <property type="evidence" value="ECO:0007669"/>
    <property type="project" value="InterPro"/>
</dbReference>
<dbReference type="GO" id="GO:0048039">
    <property type="term" value="F:ubiquinone binding"/>
    <property type="evidence" value="ECO:0007669"/>
    <property type="project" value="TreeGrafter"/>
</dbReference>
<evidence type="ECO:0000256" key="6">
    <source>
        <dbReference type="ARBA" id="ARBA00022660"/>
    </source>
</evidence>
<keyword evidence="7 16" id="KW-0812">Transmembrane</keyword>
<feature type="transmembrane region" description="Helical" evidence="16">
    <location>
        <begin position="139"/>
        <end position="160"/>
    </location>
</feature>
<comment type="similarity">
    <text evidence="2 16">Belongs to the complex I subunit 4 family.</text>
</comment>
<accession>A0A024HWD3</accession>
<dbReference type="InterPro" id="IPR001750">
    <property type="entry name" value="ND/Mrp_TM"/>
</dbReference>
<dbReference type="PANTHER" id="PTHR43507">
    <property type="entry name" value="NADH-UBIQUINONE OXIDOREDUCTASE CHAIN 4"/>
    <property type="match status" value="1"/>
</dbReference>
<feature type="transmembrane region" description="Helical" evidence="16">
    <location>
        <begin position="242"/>
        <end position="263"/>
    </location>
</feature>
<proteinExistence type="inferred from homology"/>
<dbReference type="EC" id="7.1.1.2" evidence="3 16"/>
<dbReference type="GO" id="GO:0003954">
    <property type="term" value="F:NADH dehydrogenase activity"/>
    <property type="evidence" value="ECO:0007669"/>
    <property type="project" value="TreeGrafter"/>
</dbReference>
<evidence type="ECO:0000256" key="15">
    <source>
        <dbReference type="ARBA" id="ARBA00049551"/>
    </source>
</evidence>
<keyword evidence="9 16" id="KW-0249">Electron transport</keyword>
<feature type="domain" description="NADH:quinone oxidoreductase/Mrp antiporter transmembrane" evidence="17">
    <location>
        <begin position="108"/>
        <end position="393"/>
    </location>
</feature>
<evidence type="ECO:0000256" key="4">
    <source>
        <dbReference type="ARBA" id="ARBA00021006"/>
    </source>
</evidence>
<reference evidence="18" key="1">
    <citation type="journal article" date="2014" name="Genome Biol. Evol.">
        <title>Ascidian mitogenomics: comparison of evolutionary rates in closely related taxa provides evidence of ongoing speciation events.</title>
        <authorList>
            <person name="Griggio F."/>
            <person name="Voskoboynik A."/>
            <person name="Iannelli F."/>
            <person name="Justy F."/>
            <person name="Tilak M.K."/>
            <person name="Turon X."/>
            <person name="Pesole G."/>
            <person name="Douzery E.J."/>
            <person name="Mastrototaro F."/>
            <person name="Gissi C."/>
        </authorList>
    </citation>
    <scope>NUCLEOTIDE SEQUENCE</scope>
    <source>
        <tissue evidence="18">Muscle</tissue>
    </source>
</reference>
<dbReference type="GO" id="GO:0031966">
    <property type="term" value="C:mitochondrial membrane"/>
    <property type="evidence" value="ECO:0007669"/>
    <property type="project" value="UniProtKB-SubCell"/>
</dbReference>
<evidence type="ECO:0000256" key="8">
    <source>
        <dbReference type="ARBA" id="ARBA00022967"/>
    </source>
</evidence>
<comment type="catalytic activity">
    <reaction evidence="15 16">
        <text>a ubiquinone + NADH + 5 H(+)(in) = a ubiquinol + NAD(+) + 4 H(+)(out)</text>
        <dbReference type="Rhea" id="RHEA:29091"/>
        <dbReference type="Rhea" id="RHEA-COMP:9565"/>
        <dbReference type="Rhea" id="RHEA-COMP:9566"/>
        <dbReference type="ChEBI" id="CHEBI:15378"/>
        <dbReference type="ChEBI" id="CHEBI:16389"/>
        <dbReference type="ChEBI" id="CHEBI:17976"/>
        <dbReference type="ChEBI" id="CHEBI:57540"/>
        <dbReference type="ChEBI" id="CHEBI:57945"/>
        <dbReference type="EC" id="7.1.1.2"/>
    </reaction>
</comment>
<evidence type="ECO:0000256" key="12">
    <source>
        <dbReference type="ARBA" id="ARBA00023075"/>
    </source>
</evidence>
<feature type="transmembrane region" description="Helical" evidence="16">
    <location>
        <begin position="345"/>
        <end position="366"/>
    </location>
</feature>
<keyword evidence="8" id="KW-1278">Translocase</keyword>
<feature type="transmembrane region" description="Helical" evidence="16">
    <location>
        <begin position="422"/>
        <end position="441"/>
    </location>
</feature>
<dbReference type="InterPro" id="IPR003918">
    <property type="entry name" value="NADH_UbQ_OxRdtase"/>
</dbReference>
<gene>
    <name evidence="18" type="primary">nad4</name>
</gene>
<evidence type="ECO:0000259" key="17">
    <source>
        <dbReference type="Pfam" id="PF00361"/>
    </source>
</evidence>
<evidence type="ECO:0000256" key="9">
    <source>
        <dbReference type="ARBA" id="ARBA00022982"/>
    </source>
</evidence>
<evidence type="ECO:0000256" key="5">
    <source>
        <dbReference type="ARBA" id="ARBA00022448"/>
    </source>
</evidence>
<evidence type="ECO:0000256" key="3">
    <source>
        <dbReference type="ARBA" id="ARBA00012944"/>
    </source>
</evidence>
<evidence type="ECO:0000256" key="2">
    <source>
        <dbReference type="ARBA" id="ARBA00009025"/>
    </source>
</evidence>
<dbReference type="PANTHER" id="PTHR43507:SF20">
    <property type="entry name" value="NADH-UBIQUINONE OXIDOREDUCTASE CHAIN 4"/>
    <property type="match status" value="1"/>
</dbReference>
<evidence type="ECO:0000256" key="14">
    <source>
        <dbReference type="ARBA" id="ARBA00023136"/>
    </source>
</evidence>
<keyword evidence="10 16" id="KW-1133">Transmembrane helix</keyword>
<feature type="transmembrane region" description="Helical" evidence="16">
    <location>
        <begin position="303"/>
        <end position="324"/>
    </location>
</feature>
<feature type="transmembrane region" description="Helical" evidence="16">
    <location>
        <begin position="211"/>
        <end position="230"/>
    </location>
</feature>
<feature type="transmembrane region" description="Helical" evidence="16">
    <location>
        <begin position="58"/>
        <end position="79"/>
    </location>
</feature>
<protein>
    <recommendedName>
        <fullName evidence="4 16">NADH-ubiquinone oxidoreductase chain 4</fullName>
        <ecNumber evidence="3 16">7.1.1.2</ecNumber>
    </recommendedName>
</protein>
<keyword evidence="13 16" id="KW-0496">Mitochondrion</keyword>
<dbReference type="AlphaFoldDB" id="A0A024HWD3"/>
<feature type="transmembrane region" description="Helical" evidence="16">
    <location>
        <begin position="180"/>
        <end position="199"/>
    </location>
</feature>
<dbReference type="Pfam" id="PF00361">
    <property type="entry name" value="Proton_antipo_M"/>
    <property type="match status" value="1"/>
</dbReference>